<evidence type="ECO:0000256" key="3">
    <source>
        <dbReference type="ARBA" id="ARBA00022989"/>
    </source>
</evidence>
<dbReference type="GO" id="GO:0005886">
    <property type="term" value="C:plasma membrane"/>
    <property type="evidence" value="ECO:0007669"/>
    <property type="project" value="TreeGrafter"/>
</dbReference>
<name>A0A1I8GY61_9PLAT</name>
<dbReference type="InterPro" id="IPR024041">
    <property type="entry name" value="NH4_transpt_AmtB-like_dom"/>
</dbReference>
<keyword evidence="4 5" id="KW-0472">Membrane</keyword>
<dbReference type="Gene3D" id="1.10.3430.10">
    <property type="entry name" value="Ammonium transporter AmtB like domains"/>
    <property type="match status" value="1"/>
</dbReference>
<evidence type="ECO:0000259" key="6">
    <source>
        <dbReference type="Pfam" id="PF00909"/>
    </source>
</evidence>
<organism evidence="7 8">
    <name type="scientific">Macrostomum lignano</name>
    <dbReference type="NCBI Taxonomy" id="282301"/>
    <lineage>
        <taxon>Eukaryota</taxon>
        <taxon>Metazoa</taxon>
        <taxon>Spiralia</taxon>
        <taxon>Lophotrochozoa</taxon>
        <taxon>Platyhelminthes</taxon>
        <taxon>Rhabditophora</taxon>
        <taxon>Macrostomorpha</taxon>
        <taxon>Macrostomida</taxon>
        <taxon>Macrostomidae</taxon>
        <taxon>Macrostomum</taxon>
    </lineage>
</organism>
<evidence type="ECO:0000313" key="7">
    <source>
        <dbReference type="Proteomes" id="UP000095280"/>
    </source>
</evidence>
<evidence type="ECO:0000313" key="8">
    <source>
        <dbReference type="WBParaSite" id="maker-uti_cns_0003536-snap-gene-0.2-mRNA-1"/>
    </source>
</evidence>
<keyword evidence="3 5" id="KW-1133">Transmembrane helix</keyword>
<evidence type="ECO:0000256" key="1">
    <source>
        <dbReference type="ARBA" id="ARBA00004141"/>
    </source>
</evidence>
<dbReference type="PANTHER" id="PTHR11730">
    <property type="entry name" value="AMMONIUM TRANSPORTER"/>
    <property type="match status" value="1"/>
</dbReference>
<feature type="transmembrane region" description="Helical" evidence="5">
    <location>
        <begin position="12"/>
        <end position="31"/>
    </location>
</feature>
<comment type="subcellular location">
    <subcellularLocation>
        <location evidence="1">Membrane</location>
        <topology evidence="1">Multi-pass membrane protein</topology>
    </subcellularLocation>
</comment>
<evidence type="ECO:0000256" key="5">
    <source>
        <dbReference type="SAM" id="Phobius"/>
    </source>
</evidence>
<sequence length="62" mass="6545">MDKMKIDDPVGAFPVHGLGGLWGMLACGIFVDQDPLDGMNNGQKGLLARWRLPPAGSSAAHL</sequence>
<dbReference type="GO" id="GO:0097272">
    <property type="term" value="P:ammonium homeostasis"/>
    <property type="evidence" value="ECO:0007669"/>
    <property type="project" value="TreeGrafter"/>
</dbReference>
<dbReference type="InterPro" id="IPR029020">
    <property type="entry name" value="Ammonium/urea_transptr"/>
</dbReference>
<evidence type="ECO:0000256" key="4">
    <source>
        <dbReference type="ARBA" id="ARBA00023136"/>
    </source>
</evidence>
<feature type="domain" description="Ammonium transporter AmtB-like" evidence="6">
    <location>
        <begin position="2"/>
        <end position="47"/>
    </location>
</feature>
<dbReference type="WBParaSite" id="maker-uti_cns_0003536-snap-gene-0.2-mRNA-1">
    <property type="protein sequence ID" value="maker-uti_cns_0003536-snap-gene-0.2-mRNA-1"/>
    <property type="gene ID" value="maker-uti_cns_0003536-snap-gene-0.2"/>
</dbReference>
<keyword evidence="2 5" id="KW-0812">Transmembrane</keyword>
<dbReference type="SUPFAM" id="SSF111352">
    <property type="entry name" value="Ammonium transporter"/>
    <property type="match status" value="1"/>
</dbReference>
<protein>
    <submittedName>
        <fullName evidence="8">Ammonium_transp domain-containing protein</fullName>
    </submittedName>
</protein>
<dbReference type="AlphaFoldDB" id="A0A1I8GY61"/>
<reference evidence="8" key="1">
    <citation type="submission" date="2016-11" db="UniProtKB">
        <authorList>
            <consortium name="WormBaseParasite"/>
        </authorList>
    </citation>
    <scope>IDENTIFICATION</scope>
</reference>
<keyword evidence="7" id="KW-1185">Reference proteome</keyword>
<dbReference type="GO" id="GO:0008519">
    <property type="term" value="F:ammonium channel activity"/>
    <property type="evidence" value="ECO:0007669"/>
    <property type="project" value="InterPro"/>
</dbReference>
<dbReference type="PANTHER" id="PTHR11730:SF58">
    <property type="entry name" value="AMMONIUM TRANSPORTER"/>
    <property type="match status" value="1"/>
</dbReference>
<dbReference type="Proteomes" id="UP000095280">
    <property type="component" value="Unplaced"/>
</dbReference>
<dbReference type="PROSITE" id="PS51257">
    <property type="entry name" value="PROKAR_LIPOPROTEIN"/>
    <property type="match status" value="1"/>
</dbReference>
<evidence type="ECO:0000256" key="2">
    <source>
        <dbReference type="ARBA" id="ARBA00022692"/>
    </source>
</evidence>
<proteinExistence type="predicted"/>
<accession>A0A1I8GY61</accession>
<dbReference type="Pfam" id="PF00909">
    <property type="entry name" value="Ammonium_transp"/>
    <property type="match status" value="1"/>
</dbReference>